<organism evidence="4">
    <name type="scientific">hydrothermal vent metagenome</name>
    <dbReference type="NCBI Taxonomy" id="652676"/>
    <lineage>
        <taxon>unclassified sequences</taxon>
        <taxon>metagenomes</taxon>
        <taxon>ecological metagenomes</taxon>
    </lineage>
</organism>
<keyword evidence="2" id="KW-0808">Transferase</keyword>
<sequence>MSGLDTQARKQRVISVFDEVASGYDNPALRFFPFSAERALGHLNPKPGSKILDAATGTGALAMALAQAVGPQGRVIGIDLSTAMLERATHNAAKMALNNIDLLEMDAEAPDFRSNYFDAVTCGFGLFFLPDMLAALKQWRRITRPGGTVLFTSFTAEAFAPLAEHFFTTLESFGLDFSGDQQLASQRLVEADSCRGLMEEAGFEAIEQYTDQLGYPLHSPNDWWEVVWNSGLRGIVQRLPAGQQEEFQRAHLAQLDSLQTEKGLWMGVEVRITLGRVP</sequence>
<dbReference type="AlphaFoldDB" id="A0A3B0ZYE5"/>
<evidence type="ECO:0000313" key="4">
    <source>
        <dbReference type="EMBL" id="VAW96791.1"/>
    </source>
</evidence>
<protein>
    <recommendedName>
        <fullName evidence="5">Methyltransferase domain-containing protein</fullName>
    </recommendedName>
</protein>
<dbReference type="InterPro" id="IPR029063">
    <property type="entry name" value="SAM-dependent_MTases_sf"/>
</dbReference>
<gene>
    <name evidence="4" type="ORF">MNBD_GAMMA20-1280</name>
</gene>
<reference evidence="4" key="1">
    <citation type="submission" date="2018-06" db="EMBL/GenBank/DDBJ databases">
        <authorList>
            <person name="Zhirakovskaya E."/>
        </authorList>
    </citation>
    <scope>NUCLEOTIDE SEQUENCE</scope>
</reference>
<name>A0A3B0ZYE5_9ZZZZ</name>
<keyword evidence="1" id="KW-0489">Methyltransferase</keyword>
<evidence type="ECO:0008006" key="5">
    <source>
        <dbReference type="Google" id="ProtNLM"/>
    </source>
</evidence>
<dbReference type="PANTHER" id="PTHR43591">
    <property type="entry name" value="METHYLTRANSFERASE"/>
    <property type="match status" value="1"/>
</dbReference>
<evidence type="ECO:0000256" key="2">
    <source>
        <dbReference type="ARBA" id="ARBA00022679"/>
    </source>
</evidence>
<evidence type="ECO:0000256" key="3">
    <source>
        <dbReference type="ARBA" id="ARBA00022691"/>
    </source>
</evidence>
<dbReference type="InterPro" id="IPR004033">
    <property type="entry name" value="UbiE/COQ5_MeTrFase"/>
</dbReference>
<dbReference type="CDD" id="cd02440">
    <property type="entry name" value="AdoMet_MTases"/>
    <property type="match status" value="1"/>
</dbReference>
<dbReference type="EMBL" id="UOFU01000105">
    <property type="protein sequence ID" value="VAW96791.1"/>
    <property type="molecule type" value="Genomic_DNA"/>
</dbReference>
<dbReference type="PROSITE" id="PS51608">
    <property type="entry name" value="SAM_MT_UBIE"/>
    <property type="match status" value="1"/>
</dbReference>
<dbReference type="GO" id="GO:0032259">
    <property type="term" value="P:methylation"/>
    <property type="evidence" value="ECO:0007669"/>
    <property type="project" value="UniProtKB-KW"/>
</dbReference>
<dbReference type="Gene3D" id="3.40.50.150">
    <property type="entry name" value="Vaccinia Virus protein VP39"/>
    <property type="match status" value="1"/>
</dbReference>
<dbReference type="PANTHER" id="PTHR43591:SF24">
    <property type="entry name" value="2-METHOXY-6-POLYPRENYL-1,4-BENZOQUINOL METHYLASE, MITOCHONDRIAL"/>
    <property type="match status" value="1"/>
</dbReference>
<dbReference type="Pfam" id="PF01209">
    <property type="entry name" value="Ubie_methyltran"/>
    <property type="match status" value="1"/>
</dbReference>
<accession>A0A3B0ZYE5</accession>
<proteinExistence type="predicted"/>
<evidence type="ECO:0000256" key="1">
    <source>
        <dbReference type="ARBA" id="ARBA00022603"/>
    </source>
</evidence>
<keyword evidence="3" id="KW-0949">S-adenosyl-L-methionine</keyword>
<dbReference type="SUPFAM" id="SSF53335">
    <property type="entry name" value="S-adenosyl-L-methionine-dependent methyltransferases"/>
    <property type="match status" value="1"/>
</dbReference>
<dbReference type="GO" id="GO:0008168">
    <property type="term" value="F:methyltransferase activity"/>
    <property type="evidence" value="ECO:0007669"/>
    <property type="project" value="UniProtKB-KW"/>
</dbReference>